<keyword evidence="2" id="KW-1185">Reference proteome</keyword>
<evidence type="ECO:0000313" key="1">
    <source>
        <dbReference type="EMBL" id="KAG5462998.1"/>
    </source>
</evidence>
<dbReference type="AlphaFoldDB" id="A0A8H8DLT2"/>
<organism evidence="1 2">
    <name type="scientific">Olpidium bornovanus</name>
    <dbReference type="NCBI Taxonomy" id="278681"/>
    <lineage>
        <taxon>Eukaryota</taxon>
        <taxon>Fungi</taxon>
        <taxon>Fungi incertae sedis</taxon>
        <taxon>Olpidiomycota</taxon>
        <taxon>Olpidiomycotina</taxon>
        <taxon>Olpidiomycetes</taxon>
        <taxon>Olpidiales</taxon>
        <taxon>Olpidiaceae</taxon>
        <taxon>Olpidium</taxon>
    </lineage>
</organism>
<name>A0A8H8DLT2_9FUNG</name>
<gene>
    <name evidence="1" type="ORF">BJ554DRAFT_2476</name>
</gene>
<accession>A0A8H8DLT2</accession>
<evidence type="ECO:0000313" key="2">
    <source>
        <dbReference type="Proteomes" id="UP000673691"/>
    </source>
</evidence>
<protein>
    <submittedName>
        <fullName evidence="1">Uncharacterized protein</fullName>
    </submittedName>
</protein>
<comment type="caution">
    <text evidence="1">The sequence shown here is derived from an EMBL/GenBank/DDBJ whole genome shotgun (WGS) entry which is preliminary data.</text>
</comment>
<dbReference type="Proteomes" id="UP000673691">
    <property type="component" value="Unassembled WGS sequence"/>
</dbReference>
<sequence length="198" mass="21916">FFDFSAPNRNPRFHAAEFALPSQVLVALEVTPSSPYRALVPIIQTEATFRTADDRTSSFVVAVPTLTALDFLRPAGEFDVESFGEAWETMPSEAQGRTSSKDRRHIGIKEIGRKVAVADDRCLSLLLTRCDAPVTWLLELEIIAAARVLNSSDYCLLHVQLPSEWAVGERWEVQVTAKAEEAEVAEEVVTGVVRSLEL</sequence>
<reference evidence="1 2" key="1">
    <citation type="journal article" name="Sci. Rep.">
        <title>Genome-scale phylogenetic analyses confirm Olpidium as the closest living zoosporic fungus to the non-flagellated, terrestrial fungi.</title>
        <authorList>
            <person name="Chang Y."/>
            <person name="Rochon D."/>
            <person name="Sekimoto S."/>
            <person name="Wang Y."/>
            <person name="Chovatia M."/>
            <person name="Sandor L."/>
            <person name="Salamov A."/>
            <person name="Grigoriev I.V."/>
            <person name="Stajich J.E."/>
            <person name="Spatafora J.W."/>
        </authorList>
    </citation>
    <scope>NUCLEOTIDE SEQUENCE [LARGE SCALE GENOMIC DNA]</scope>
    <source>
        <strain evidence="1">S191</strain>
    </source>
</reference>
<dbReference type="EMBL" id="JAEFCI010001306">
    <property type="protein sequence ID" value="KAG5462998.1"/>
    <property type="molecule type" value="Genomic_DNA"/>
</dbReference>
<feature type="non-terminal residue" evidence="1">
    <location>
        <position position="1"/>
    </location>
</feature>
<proteinExistence type="predicted"/>